<dbReference type="InterPro" id="IPR017911">
    <property type="entry name" value="MacB-like_ATP-bd"/>
</dbReference>
<evidence type="ECO:0000259" key="5">
    <source>
        <dbReference type="PROSITE" id="PS50893"/>
    </source>
</evidence>
<sequence>MIELVDVKKDYGKGDYCTHALQGITLSVEKGEYVAIVGTSGSGKSTLLHIMGGMDQLTSGVYRYNDEVVSDYSLAKLQDFRKRNISFVFQNFALMNKYTVYENVEMPLLARKEKGRKKVVMDCLERVGIENLKNKLPTQLSGGQQQRCAIARALAADTPIILADEPTGALDNKTSTEIMSCFSEIHEAGHTVIIITHDMSVASKCQRIVRIEDGKII</sequence>
<dbReference type="Gene3D" id="3.40.50.300">
    <property type="entry name" value="P-loop containing nucleotide triphosphate hydrolases"/>
    <property type="match status" value="1"/>
</dbReference>
<dbReference type="OrthoDB" id="9802264at2"/>
<dbReference type="InterPro" id="IPR003593">
    <property type="entry name" value="AAA+_ATPase"/>
</dbReference>
<dbReference type="SMART" id="SM00382">
    <property type="entry name" value="AAA"/>
    <property type="match status" value="1"/>
</dbReference>
<evidence type="ECO:0000313" key="7">
    <source>
        <dbReference type="Proteomes" id="UP000182192"/>
    </source>
</evidence>
<accession>A0A1I1S094</accession>
<comment type="similarity">
    <text evidence="1">Belongs to the ABC transporter superfamily.</text>
</comment>
<evidence type="ECO:0000256" key="4">
    <source>
        <dbReference type="ARBA" id="ARBA00022840"/>
    </source>
</evidence>
<dbReference type="EMBL" id="FOKQ01000072">
    <property type="protein sequence ID" value="SFD37203.1"/>
    <property type="molecule type" value="Genomic_DNA"/>
</dbReference>
<dbReference type="PROSITE" id="PS50893">
    <property type="entry name" value="ABC_TRANSPORTER_2"/>
    <property type="match status" value="1"/>
</dbReference>
<dbReference type="CDD" id="cd03255">
    <property type="entry name" value="ABC_MJ0796_LolCDE_FtsE"/>
    <property type="match status" value="1"/>
</dbReference>
<keyword evidence="3" id="KW-0547">Nucleotide-binding</keyword>
<dbReference type="GO" id="GO:0022857">
    <property type="term" value="F:transmembrane transporter activity"/>
    <property type="evidence" value="ECO:0007669"/>
    <property type="project" value="UniProtKB-ARBA"/>
</dbReference>
<keyword evidence="4 6" id="KW-0067">ATP-binding</keyword>
<dbReference type="FunFam" id="3.40.50.300:FF:000032">
    <property type="entry name" value="Export ABC transporter ATP-binding protein"/>
    <property type="match status" value="1"/>
</dbReference>
<name>A0A1I1S094_RUMAL</name>
<evidence type="ECO:0000256" key="2">
    <source>
        <dbReference type="ARBA" id="ARBA00022448"/>
    </source>
</evidence>
<protein>
    <submittedName>
        <fullName evidence="6">Putative ABC transport system ATP-binding protein</fullName>
    </submittedName>
</protein>
<evidence type="ECO:0000313" key="6">
    <source>
        <dbReference type="EMBL" id="SFD37203.1"/>
    </source>
</evidence>
<organism evidence="6 7">
    <name type="scientific">Ruminococcus albus</name>
    <dbReference type="NCBI Taxonomy" id="1264"/>
    <lineage>
        <taxon>Bacteria</taxon>
        <taxon>Bacillati</taxon>
        <taxon>Bacillota</taxon>
        <taxon>Clostridia</taxon>
        <taxon>Eubacteriales</taxon>
        <taxon>Oscillospiraceae</taxon>
        <taxon>Ruminococcus</taxon>
    </lineage>
</organism>
<dbReference type="AlphaFoldDB" id="A0A1I1S094"/>
<dbReference type="GO" id="GO:0016887">
    <property type="term" value="F:ATP hydrolysis activity"/>
    <property type="evidence" value="ECO:0007669"/>
    <property type="project" value="InterPro"/>
</dbReference>
<evidence type="ECO:0000256" key="3">
    <source>
        <dbReference type="ARBA" id="ARBA00022741"/>
    </source>
</evidence>
<dbReference type="GO" id="GO:0005524">
    <property type="term" value="F:ATP binding"/>
    <property type="evidence" value="ECO:0007669"/>
    <property type="project" value="UniProtKB-KW"/>
</dbReference>
<dbReference type="PANTHER" id="PTHR42798">
    <property type="entry name" value="LIPOPROTEIN-RELEASING SYSTEM ATP-BINDING PROTEIN LOLD"/>
    <property type="match status" value="1"/>
</dbReference>
<proteinExistence type="inferred from homology"/>
<feature type="domain" description="ABC transporter" evidence="5">
    <location>
        <begin position="2"/>
        <end position="217"/>
    </location>
</feature>
<dbReference type="PANTHER" id="PTHR42798:SF6">
    <property type="entry name" value="CELL DIVISION ATP-BINDING PROTEIN FTSE"/>
    <property type="match status" value="1"/>
</dbReference>
<dbReference type="SUPFAM" id="SSF52540">
    <property type="entry name" value="P-loop containing nucleoside triphosphate hydrolases"/>
    <property type="match status" value="1"/>
</dbReference>
<dbReference type="Pfam" id="PF00005">
    <property type="entry name" value="ABC_tran"/>
    <property type="match status" value="1"/>
</dbReference>
<keyword evidence="2" id="KW-0813">Transport</keyword>
<dbReference type="GO" id="GO:0098796">
    <property type="term" value="C:membrane protein complex"/>
    <property type="evidence" value="ECO:0007669"/>
    <property type="project" value="UniProtKB-ARBA"/>
</dbReference>
<dbReference type="Proteomes" id="UP000182192">
    <property type="component" value="Unassembled WGS sequence"/>
</dbReference>
<gene>
    <name evidence="6" type="ORF">SAMN02910406_03766</name>
</gene>
<dbReference type="InterPro" id="IPR003439">
    <property type="entry name" value="ABC_transporter-like_ATP-bd"/>
</dbReference>
<dbReference type="RefSeq" id="WP_074963470.1">
    <property type="nucleotide sequence ID" value="NZ_FOKQ01000072.1"/>
</dbReference>
<evidence type="ECO:0000256" key="1">
    <source>
        <dbReference type="ARBA" id="ARBA00005417"/>
    </source>
</evidence>
<reference evidence="6 7" key="1">
    <citation type="submission" date="2016-10" db="EMBL/GenBank/DDBJ databases">
        <authorList>
            <person name="de Groot N.N."/>
        </authorList>
    </citation>
    <scope>NUCLEOTIDE SEQUENCE [LARGE SCALE GENOMIC DNA]</scope>
    <source>
        <strain evidence="6 7">AR67</strain>
    </source>
</reference>
<dbReference type="InterPro" id="IPR027417">
    <property type="entry name" value="P-loop_NTPase"/>
</dbReference>